<reference evidence="3 4" key="1">
    <citation type="submission" date="2016-12" db="EMBL/GenBank/DDBJ databases">
        <title>Trade-off between light-utilization and light-protection in marine flavobacteria.</title>
        <authorList>
            <person name="Kumagai Y."/>
            <person name="Yoshizawa S."/>
            <person name="Kogure K."/>
            <person name="Iwasaki W."/>
        </authorList>
    </citation>
    <scope>NUCLEOTIDE SEQUENCE [LARGE SCALE GENOMIC DNA]</scope>
    <source>
        <strain evidence="3 4">ATCC 43844</strain>
    </source>
</reference>
<sequence length="370" mass="41697">MLLFTSILFTFVTYGQVTDFKEKFELPAIVKETSGLLFFDGKIITHNDSGDAAYLYEIDSLTGTFLRRITIKNATHVDWEDITEDETYIYISDTGNNKGTRTDLKIYRILKTDFKNNNTVSAEIISFSYQDQTNFKSSDNHNFDAEALVVSENNFIIFTKNRGDLKTNVYKIPTTIGNHTAVKISSANVAGLITGATVQNNNFLLCGIDTSAIPFLVFISANRITGDDIFKSGFDKTSLSTELGFGNQVEGITSFDTGKFYISREAVSNQFINLTQKLFEFKDNRARVLSTKKNEIEHFTIAPNPTDGKISIQSKKNIQAITIYNLLGEKMMVFNTTQKEINVSSLSKGIYLLKIQFDDKQLVIKKIIKY</sequence>
<dbReference type="Proteomes" id="UP000239068">
    <property type="component" value="Unassembled WGS sequence"/>
</dbReference>
<gene>
    <name evidence="3" type="ORF">BTO16_08055</name>
</gene>
<evidence type="ECO:0000313" key="4">
    <source>
        <dbReference type="Proteomes" id="UP000239068"/>
    </source>
</evidence>
<accession>A0A2S7WZK3</accession>
<dbReference type="Pfam" id="PF18962">
    <property type="entry name" value="Por_Secre_tail"/>
    <property type="match status" value="1"/>
</dbReference>
<organism evidence="3 4">
    <name type="scientific">Polaribacter glomeratus</name>
    <dbReference type="NCBI Taxonomy" id="102"/>
    <lineage>
        <taxon>Bacteria</taxon>
        <taxon>Pseudomonadati</taxon>
        <taxon>Bacteroidota</taxon>
        <taxon>Flavobacteriia</taxon>
        <taxon>Flavobacteriales</taxon>
        <taxon>Flavobacteriaceae</taxon>
    </lineage>
</organism>
<evidence type="ECO:0000313" key="3">
    <source>
        <dbReference type="EMBL" id="PQJ83017.1"/>
    </source>
</evidence>
<protein>
    <recommendedName>
        <fullName evidence="2">Secretion system C-terminal sorting domain-containing protein</fullName>
    </recommendedName>
</protein>
<keyword evidence="4" id="KW-1185">Reference proteome</keyword>
<name>A0A2S7WZK3_9FLAO</name>
<feature type="domain" description="Secretion system C-terminal sorting" evidence="2">
    <location>
        <begin position="302"/>
        <end position="368"/>
    </location>
</feature>
<proteinExistence type="predicted"/>
<dbReference type="InterPro" id="IPR026444">
    <property type="entry name" value="Secre_tail"/>
</dbReference>
<dbReference type="NCBIfam" id="TIGR04183">
    <property type="entry name" value="Por_Secre_tail"/>
    <property type="match status" value="1"/>
</dbReference>
<evidence type="ECO:0000259" key="2">
    <source>
        <dbReference type="Pfam" id="PF18962"/>
    </source>
</evidence>
<dbReference type="AlphaFoldDB" id="A0A2S7WZK3"/>
<keyword evidence="1" id="KW-0732">Signal</keyword>
<comment type="caution">
    <text evidence="3">The sequence shown here is derived from an EMBL/GenBank/DDBJ whole genome shotgun (WGS) entry which is preliminary data.</text>
</comment>
<evidence type="ECO:0000256" key="1">
    <source>
        <dbReference type="ARBA" id="ARBA00022729"/>
    </source>
</evidence>
<dbReference type="EMBL" id="MSCM01000001">
    <property type="protein sequence ID" value="PQJ83017.1"/>
    <property type="molecule type" value="Genomic_DNA"/>
</dbReference>